<keyword evidence="3" id="KW-1185">Reference proteome</keyword>
<proteinExistence type="predicted"/>
<evidence type="ECO:0000256" key="1">
    <source>
        <dbReference type="SAM" id="MobiDB-lite"/>
    </source>
</evidence>
<gene>
    <name evidence="2" type="ORF">POPTR_005G139600</name>
</gene>
<dbReference type="AlphaFoldDB" id="A0A2K2AGJ6"/>
<evidence type="ECO:0000313" key="3">
    <source>
        <dbReference type="Proteomes" id="UP000006729"/>
    </source>
</evidence>
<sequence>MANQERNEGKRRCKDDYGGSSDVCGYGGFFIERFIHYLVWEAWKAATIIHEGVDEMRWIVANTTLNLYSGGLQEVREVGCLEVTLTEDEIAYRESVKDVDPSTSIPSPSMSISGTSSSVSDPSMSVPDPSMS</sequence>
<dbReference type="EMBL" id="CM009294">
    <property type="protein sequence ID" value="PNT36647.1"/>
    <property type="molecule type" value="Genomic_DNA"/>
</dbReference>
<dbReference type="Proteomes" id="UP000006729">
    <property type="component" value="Chromosome 5"/>
</dbReference>
<feature type="compositionally biased region" description="Low complexity" evidence="1">
    <location>
        <begin position="101"/>
        <end position="132"/>
    </location>
</feature>
<organism evidence="2 3">
    <name type="scientific">Populus trichocarpa</name>
    <name type="common">Western balsam poplar</name>
    <name type="synonym">Populus balsamifera subsp. trichocarpa</name>
    <dbReference type="NCBI Taxonomy" id="3694"/>
    <lineage>
        <taxon>Eukaryota</taxon>
        <taxon>Viridiplantae</taxon>
        <taxon>Streptophyta</taxon>
        <taxon>Embryophyta</taxon>
        <taxon>Tracheophyta</taxon>
        <taxon>Spermatophyta</taxon>
        <taxon>Magnoliopsida</taxon>
        <taxon>eudicotyledons</taxon>
        <taxon>Gunneridae</taxon>
        <taxon>Pentapetalae</taxon>
        <taxon>rosids</taxon>
        <taxon>fabids</taxon>
        <taxon>Malpighiales</taxon>
        <taxon>Salicaceae</taxon>
        <taxon>Saliceae</taxon>
        <taxon>Populus</taxon>
    </lineage>
</organism>
<feature type="region of interest" description="Disordered" evidence="1">
    <location>
        <begin position="96"/>
        <end position="132"/>
    </location>
</feature>
<dbReference type="InParanoid" id="A0A2K2AGJ6"/>
<evidence type="ECO:0000313" key="2">
    <source>
        <dbReference type="EMBL" id="PNT36647.1"/>
    </source>
</evidence>
<protein>
    <submittedName>
        <fullName evidence="2">Uncharacterized protein</fullName>
    </submittedName>
</protein>
<name>A0A2K2AGJ6_POPTR</name>
<reference evidence="2 3" key="1">
    <citation type="journal article" date="2006" name="Science">
        <title>The genome of black cottonwood, Populus trichocarpa (Torr. &amp; Gray).</title>
        <authorList>
            <person name="Tuskan G.A."/>
            <person name="Difazio S."/>
            <person name="Jansson S."/>
            <person name="Bohlmann J."/>
            <person name="Grigoriev I."/>
            <person name="Hellsten U."/>
            <person name="Putnam N."/>
            <person name="Ralph S."/>
            <person name="Rombauts S."/>
            <person name="Salamov A."/>
            <person name="Schein J."/>
            <person name="Sterck L."/>
            <person name="Aerts A."/>
            <person name="Bhalerao R.R."/>
            <person name="Bhalerao R.P."/>
            <person name="Blaudez D."/>
            <person name="Boerjan W."/>
            <person name="Brun A."/>
            <person name="Brunner A."/>
            <person name="Busov V."/>
            <person name="Campbell M."/>
            <person name="Carlson J."/>
            <person name="Chalot M."/>
            <person name="Chapman J."/>
            <person name="Chen G.L."/>
            <person name="Cooper D."/>
            <person name="Coutinho P.M."/>
            <person name="Couturier J."/>
            <person name="Covert S."/>
            <person name="Cronk Q."/>
            <person name="Cunningham R."/>
            <person name="Davis J."/>
            <person name="Degroeve S."/>
            <person name="Dejardin A."/>
            <person name="Depamphilis C."/>
            <person name="Detter J."/>
            <person name="Dirks B."/>
            <person name="Dubchak I."/>
            <person name="Duplessis S."/>
            <person name="Ehlting J."/>
            <person name="Ellis B."/>
            <person name="Gendler K."/>
            <person name="Goodstein D."/>
            <person name="Gribskov M."/>
            <person name="Grimwood J."/>
            <person name="Groover A."/>
            <person name="Gunter L."/>
            <person name="Hamberger B."/>
            <person name="Heinze B."/>
            <person name="Helariutta Y."/>
            <person name="Henrissat B."/>
            <person name="Holligan D."/>
            <person name="Holt R."/>
            <person name="Huang W."/>
            <person name="Islam-Faridi N."/>
            <person name="Jones S."/>
            <person name="Jones-Rhoades M."/>
            <person name="Jorgensen R."/>
            <person name="Joshi C."/>
            <person name="Kangasjarvi J."/>
            <person name="Karlsson J."/>
            <person name="Kelleher C."/>
            <person name="Kirkpatrick R."/>
            <person name="Kirst M."/>
            <person name="Kohler A."/>
            <person name="Kalluri U."/>
            <person name="Larimer F."/>
            <person name="Leebens-Mack J."/>
            <person name="Leple J.C."/>
            <person name="Locascio P."/>
            <person name="Lou Y."/>
            <person name="Lucas S."/>
            <person name="Martin F."/>
            <person name="Montanini B."/>
            <person name="Napoli C."/>
            <person name="Nelson D.R."/>
            <person name="Nelson C."/>
            <person name="Nieminen K."/>
            <person name="Nilsson O."/>
            <person name="Pereda V."/>
            <person name="Peter G."/>
            <person name="Philippe R."/>
            <person name="Pilate G."/>
            <person name="Poliakov A."/>
            <person name="Razumovskaya J."/>
            <person name="Richardson P."/>
            <person name="Rinaldi C."/>
            <person name="Ritland K."/>
            <person name="Rouze P."/>
            <person name="Ryaboy D."/>
            <person name="Schmutz J."/>
            <person name="Schrader J."/>
            <person name="Segerman B."/>
            <person name="Shin H."/>
            <person name="Siddiqui A."/>
            <person name="Sterky F."/>
            <person name="Terry A."/>
            <person name="Tsai C.J."/>
            <person name="Uberbacher E."/>
            <person name="Unneberg P."/>
            <person name="Vahala J."/>
            <person name="Wall K."/>
            <person name="Wessler S."/>
            <person name="Yang G."/>
            <person name="Yin T."/>
            <person name="Douglas C."/>
            <person name="Marra M."/>
            <person name="Sandberg G."/>
            <person name="Van de Peer Y."/>
            <person name="Rokhsar D."/>
        </authorList>
    </citation>
    <scope>NUCLEOTIDE SEQUENCE [LARGE SCALE GENOMIC DNA]</scope>
    <source>
        <strain evidence="3">cv. Nisqually</strain>
    </source>
</reference>
<accession>A0A2K2AGJ6</accession>